<feature type="transmembrane region" description="Helical" evidence="8">
    <location>
        <begin position="121"/>
        <end position="143"/>
    </location>
</feature>
<comment type="caution">
    <text evidence="10">The sequence shown here is derived from an EMBL/GenBank/DDBJ whole genome shotgun (WGS) entry which is preliminary data.</text>
</comment>
<evidence type="ECO:0000256" key="8">
    <source>
        <dbReference type="SAM" id="Phobius"/>
    </source>
</evidence>
<feature type="transmembrane region" description="Helical" evidence="8">
    <location>
        <begin position="243"/>
        <end position="263"/>
    </location>
</feature>
<dbReference type="InterPro" id="IPR003594">
    <property type="entry name" value="HATPase_dom"/>
</dbReference>
<dbReference type="PROSITE" id="PS50109">
    <property type="entry name" value="HIS_KIN"/>
    <property type="match status" value="1"/>
</dbReference>
<dbReference type="PANTHER" id="PTHR24421">
    <property type="entry name" value="NITRATE/NITRITE SENSOR PROTEIN NARX-RELATED"/>
    <property type="match status" value="1"/>
</dbReference>
<keyword evidence="8" id="KW-0472">Membrane</keyword>
<feature type="transmembrane region" description="Helical" evidence="8">
    <location>
        <begin position="178"/>
        <end position="198"/>
    </location>
</feature>
<dbReference type="EMBL" id="BMHY01000001">
    <property type="protein sequence ID" value="GGG53943.1"/>
    <property type="molecule type" value="Genomic_DNA"/>
</dbReference>
<dbReference type="GO" id="GO:0004673">
    <property type="term" value="F:protein histidine kinase activity"/>
    <property type="evidence" value="ECO:0007669"/>
    <property type="project" value="UniProtKB-EC"/>
</dbReference>
<comment type="catalytic activity">
    <reaction evidence="1">
        <text>ATP + protein L-histidine = ADP + protein N-phospho-L-histidine.</text>
        <dbReference type="EC" id="2.7.13.3"/>
    </reaction>
</comment>
<dbReference type="RefSeq" id="WP_188887203.1">
    <property type="nucleotide sequence ID" value="NZ_BMHY01000001.1"/>
</dbReference>
<keyword evidence="5" id="KW-0418">Kinase</keyword>
<keyword evidence="8" id="KW-0812">Transmembrane</keyword>
<keyword evidence="6" id="KW-0067">ATP-binding</keyword>
<feature type="transmembrane region" description="Helical" evidence="8">
    <location>
        <begin position="362"/>
        <end position="379"/>
    </location>
</feature>
<evidence type="ECO:0000313" key="10">
    <source>
        <dbReference type="EMBL" id="GGG53943.1"/>
    </source>
</evidence>
<evidence type="ECO:0000256" key="4">
    <source>
        <dbReference type="ARBA" id="ARBA00022741"/>
    </source>
</evidence>
<dbReference type="Gene3D" id="3.30.565.10">
    <property type="entry name" value="Histidine kinase-like ATPase, C-terminal domain"/>
    <property type="match status" value="1"/>
</dbReference>
<feature type="transmembrane region" description="Helical" evidence="8">
    <location>
        <begin position="275"/>
        <end position="294"/>
    </location>
</feature>
<feature type="transmembrane region" description="Helical" evidence="8">
    <location>
        <begin position="306"/>
        <end position="325"/>
    </location>
</feature>
<dbReference type="InterPro" id="IPR036890">
    <property type="entry name" value="HATPase_C_sf"/>
</dbReference>
<evidence type="ECO:0000256" key="3">
    <source>
        <dbReference type="ARBA" id="ARBA00022679"/>
    </source>
</evidence>
<dbReference type="Proteomes" id="UP000600247">
    <property type="component" value="Unassembled WGS sequence"/>
</dbReference>
<name>A0A917GQW0_9BACL</name>
<dbReference type="AlphaFoldDB" id="A0A917GQW0"/>
<protein>
    <recommendedName>
        <fullName evidence="2">histidine kinase</fullName>
        <ecNumber evidence="2">2.7.13.3</ecNumber>
    </recommendedName>
</protein>
<feature type="transmembrane region" description="Helical" evidence="8">
    <location>
        <begin position="210"/>
        <end position="231"/>
    </location>
</feature>
<evidence type="ECO:0000313" key="11">
    <source>
        <dbReference type="Proteomes" id="UP000600247"/>
    </source>
</evidence>
<keyword evidence="7" id="KW-0902">Two-component regulatory system</keyword>
<feature type="transmembrane region" description="Helical" evidence="8">
    <location>
        <begin position="155"/>
        <end position="172"/>
    </location>
</feature>
<feature type="transmembrane region" description="Helical" evidence="8">
    <location>
        <begin position="12"/>
        <end position="34"/>
    </location>
</feature>
<sequence>MNLNNDRPLKHKTVVFLIMSVICYMLLAFSIHFLSLQSPYIGAELREETGIGWIVEAVEERGKAAEWGISPGDVITAMEAVSEAKLVVDGSSIWLSKADRVIVQKQDGRQLAFSSTPDSRAIAVAAFSAALELLLLGLGGYAILSIPESRVIRQFYILNWMFALCLLTQFSAEKSLSDIIISFLSIWLPYLLLSFYLLFVFRTVHHRFKYLLRVCQGFVILFSAYLTYLIATESDVPKWTADVLNWTIIGTLLLLAGITFAYWKDFERMERNQLLNLFFALFLSLMPYAFLYAIPMLMHGQSVIPLKYSLTGLVPFSFAITRLLVARSLLDMRIYIPRLLIHSFYLGIVFMLFSLAAKGISTYEMCLLFVVFIVLSWGYRRALLRFRHRTEERTEWLERQTRLLSLRLAKKPGKRSEAASFLADSHLAEPYSSSLLEAQQSERIQLSYYLHDHLLQNMIFLSRDLEELYEAGTADKEQVALWLKCVYDSQRDIRKLCDDLYPYIIDKGDLKEALQWLLRTMREKGNIRTELVYELPDGEPANELVKINLFRAIREFVNNVYKHSGAAEMSIRIWSERQEIRCRIADDGTGFDMKSALETSPGGERRFGLLSAYSQVRHLGGVADIETSPGEGTVVSIYLPCGEEARVHG</sequence>
<keyword evidence="11" id="KW-1185">Reference proteome</keyword>
<evidence type="ECO:0000256" key="1">
    <source>
        <dbReference type="ARBA" id="ARBA00000085"/>
    </source>
</evidence>
<evidence type="ECO:0000256" key="6">
    <source>
        <dbReference type="ARBA" id="ARBA00022840"/>
    </source>
</evidence>
<organism evidence="10 11">
    <name type="scientific">Paenibacillus radicis</name>
    <name type="common">ex Gao et al. 2016</name>
    <dbReference type="NCBI Taxonomy" id="1737354"/>
    <lineage>
        <taxon>Bacteria</taxon>
        <taxon>Bacillati</taxon>
        <taxon>Bacillota</taxon>
        <taxon>Bacilli</taxon>
        <taxon>Bacillales</taxon>
        <taxon>Paenibacillaceae</taxon>
        <taxon>Paenibacillus</taxon>
    </lineage>
</organism>
<evidence type="ECO:0000256" key="7">
    <source>
        <dbReference type="ARBA" id="ARBA00023012"/>
    </source>
</evidence>
<keyword evidence="4" id="KW-0547">Nucleotide-binding</keyword>
<evidence type="ECO:0000256" key="5">
    <source>
        <dbReference type="ARBA" id="ARBA00022777"/>
    </source>
</evidence>
<accession>A0A917GQW0</accession>
<dbReference type="Pfam" id="PF02518">
    <property type="entry name" value="HATPase_c"/>
    <property type="match status" value="1"/>
</dbReference>
<gene>
    <name evidence="10" type="ORF">GCM10010918_03430</name>
</gene>
<dbReference type="EC" id="2.7.13.3" evidence="2"/>
<reference evidence="10 11" key="1">
    <citation type="journal article" date="2014" name="Int. J. Syst. Evol. Microbiol.">
        <title>Complete genome sequence of Corynebacterium casei LMG S-19264T (=DSM 44701T), isolated from a smear-ripened cheese.</title>
        <authorList>
            <consortium name="US DOE Joint Genome Institute (JGI-PGF)"/>
            <person name="Walter F."/>
            <person name="Albersmeier A."/>
            <person name="Kalinowski J."/>
            <person name="Ruckert C."/>
        </authorList>
    </citation>
    <scope>NUCLEOTIDE SEQUENCE [LARGE SCALE GENOMIC DNA]</scope>
    <source>
        <strain evidence="10 11">CGMCC 1.15286</strain>
    </source>
</reference>
<feature type="transmembrane region" description="Helical" evidence="8">
    <location>
        <begin position="337"/>
        <end position="356"/>
    </location>
</feature>
<evidence type="ECO:0000259" key="9">
    <source>
        <dbReference type="PROSITE" id="PS50109"/>
    </source>
</evidence>
<dbReference type="PANTHER" id="PTHR24421:SF10">
    <property type="entry name" value="NITRATE_NITRITE SENSOR PROTEIN NARQ"/>
    <property type="match status" value="1"/>
</dbReference>
<dbReference type="SUPFAM" id="SSF55874">
    <property type="entry name" value="ATPase domain of HSP90 chaperone/DNA topoisomerase II/histidine kinase"/>
    <property type="match status" value="1"/>
</dbReference>
<keyword evidence="8" id="KW-1133">Transmembrane helix</keyword>
<evidence type="ECO:0000256" key="2">
    <source>
        <dbReference type="ARBA" id="ARBA00012438"/>
    </source>
</evidence>
<dbReference type="CDD" id="cd16917">
    <property type="entry name" value="HATPase_UhpB-NarQ-NarX-like"/>
    <property type="match status" value="1"/>
</dbReference>
<dbReference type="GO" id="GO:0000160">
    <property type="term" value="P:phosphorelay signal transduction system"/>
    <property type="evidence" value="ECO:0007669"/>
    <property type="project" value="UniProtKB-KW"/>
</dbReference>
<dbReference type="InterPro" id="IPR050482">
    <property type="entry name" value="Sensor_HK_TwoCompSys"/>
</dbReference>
<feature type="domain" description="Histidine kinase" evidence="9">
    <location>
        <begin position="450"/>
        <end position="643"/>
    </location>
</feature>
<keyword evidence="3" id="KW-0808">Transferase</keyword>
<dbReference type="SMART" id="SM00387">
    <property type="entry name" value="HATPase_c"/>
    <property type="match status" value="1"/>
</dbReference>
<dbReference type="GO" id="GO:0005524">
    <property type="term" value="F:ATP binding"/>
    <property type="evidence" value="ECO:0007669"/>
    <property type="project" value="UniProtKB-KW"/>
</dbReference>
<dbReference type="InterPro" id="IPR005467">
    <property type="entry name" value="His_kinase_dom"/>
</dbReference>
<proteinExistence type="predicted"/>